<evidence type="ECO:0000256" key="1">
    <source>
        <dbReference type="ARBA" id="ARBA00023015"/>
    </source>
</evidence>
<dbReference type="InterPro" id="IPR007050">
    <property type="entry name" value="HTH_bacterioopsin"/>
</dbReference>
<accession>M0MS76</accession>
<reference evidence="5 6" key="1">
    <citation type="journal article" date="2014" name="PLoS Genet.">
        <title>Phylogenetically driven sequencing of extremely halophilic archaea reveals strategies for static and dynamic osmo-response.</title>
        <authorList>
            <person name="Becker E.A."/>
            <person name="Seitzer P.M."/>
            <person name="Tritt A."/>
            <person name="Larsen D."/>
            <person name="Krusor M."/>
            <person name="Yao A.I."/>
            <person name="Wu D."/>
            <person name="Madern D."/>
            <person name="Eisen J.A."/>
            <person name="Darling A.E."/>
            <person name="Facciotti M.T."/>
        </authorList>
    </citation>
    <scope>NUCLEOTIDE SEQUENCE [LARGE SCALE GENOMIC DNA]</scope>
    <source>
        <strain evidence="5 6">DSM 8989</strain>
    </source>
</reference>
<evidence type="ECO:0000256" key="2">
    <source>
        <dbReference type="ARBA" id="ARBA00023163"/>
    </source>
</evidence>
<dbReference type="PANTHER" id="PTHR34236:SF1">
    <property type="entry name" value="DIMETHYL SULFOXIDE REDUCTASE TRANSCRIPTIONAL ACTIVATOR"/>
    <property type="match status" value="1"/>
</dbReference>
<protein>
    <submittedName>
        <fullName evidence="5">Bacterio-opsin activator HTH domain-containing protein</fullName>
    </submittedName>
</protein>
<dbReference type="PATRIC" id="fig|1227456.3.peg.3883"/>
<evidence type="ECO:0000313" key="5">
    <source>
        <dbReference type="EMBL" id="EMA48562.1"/>
    </source>
</evidence>
<comment type="caution">
    <text evidence="5">The sequence shown here is derived from an EMBL/GenBank/DDBJ whole genome shotgun (WGS) entry which is preliminary data.</text>
</comment>
<dbReference type="RefSeq" id="WP_005046239.1">
    <property type="nucleotide sequence ID" value="NZ_AOME01000088.1"/>
</dbReference>
<keyword evidence="2" id="KW-0804">Transcription</keyword>
<evidence type="ECO:0000259" key="4">
    <source>
        <dbReference type="Pfam" id="PF24277"/>
    </source>
</evidence>
<dbReference type="STRING" id="1227456.C450_19121"/>
<gene>
    <name evidence="5" type="ORF">C450_19121</name>
</gene>
<keyword evidence="1" id="KW-0805">Transcription regulation</keyword>
<name>M0MS76_9EURY</name>
<dbReference type="InterPro" id="IPR056433">
    <property type="entry name" value="DmsR-like_N"/>
</dbReference>
<dbReference type="Pfam" id="PF24277">
    <property type="entry name" value="DmsR_N"/>
    <property type="match status" value="1"/>
</dbReference>
<dbReference type="Pfam" id="PF04967">
    <property type="entry name" value="HTH_10"/>
    <property type="match status" value="1"/>
</dbReference>
<dbReference type="Proteomes" id="UP000011625">
    <property type="component" value="Unassembled WGS sequence"/>
</dbReference>
<dbReference type="EMBL" id="AOME01000088">
    <property type="protein sequence ID" value="EMA48562.1"/>
    <property type="molecule type" value="Genomic_DNA"/>
</dbReference>
<dbReference type="OrthoDB" id="168808at2157"/>
<evidence type="ECO:0000313" key="6">
    <source>
        <dbReference type="Proteomes" id="UP000011625"/>
    </source>
</evidence>
<sequence length="225" mass="25059">MGDGIFAELEVGGPASCRLPTKGTETAATINSITRSTIPSEDEAITEEFTVEQVNGRTRDDSDDIAIDEIKSMTRVFDTDSETVYRFDRERRGCVCDRVEALGCPVRDVTVNGDQVTVTFFAVDIETLQTVIRDLKERFETVSVRRLLRSDADEAESDLMFVDRSMFTDRQREVLTVAHDMGYFVHPREANAETVAAALDITVSTFTEHLAAAQSKLMDSVLTRS</sequence>
<organism evidence="5 6">
    <name type="scientific">Halococcus salifodinae DSM 8989</name>
    <dbReference type="NCBI Taxonomy" id="1227456"/>
    <lineage>
        <taxon>Archaea</taxon>
        <taxon>Methanobacteriati</taxon>
        <taxon>Methanobacteriota</taxon>
        <taxon>Stenosarchaea group</taxon>
        <taxon>Halobacteria</taxon>
        <taxon>Halobacteriales</taxon>
        <taxon>Halococcaceae</taxon>
        <taxon>Halococcus</taxon>
    </lineage>
</organism>
<dbReference type="AlphaFoldDB" id="M0MS76"/>
<evidence type="ECO:0000259" key="3">
    <source>
        <dbReference type="Pfam" id="PF04967"/>
    </source>
</evidence>
<keyword evidence="6" id="KW-1185">Reference proteome</keyword>
<dbReference type="PANTHER" id="PTHR34236">
    <property type="entry name" value="DIMETHYL SULFOXIDE REDUCTASE TRANSCRIPTIONAL ACTIVATOR"/>
    <property type="match status" value="1"/>
</dbReference>
<feature type="domain" description="HTH bat-type" evidence="3">
    <location>
        <begin position="167"/>
        <end position="219"/>
    </location>
</feature>
<proteinExistence type="predicted"/>
<feature type="domain" description="DmsR-like N-terminal" evidence="4">
    <location>
        <begin position="1"/>
        <end position="150"/>
    </location>
</feature>